<keyword evidence="2" id="KW-0560">Oxidoreductase</keyword>
<dbReference type="CDD" id="cd05233">
    <property type="entry name" value="SDR_c"/>
    <property type="match status" value="1"/>
</dbReference>
<dbReference type="PANTHER" id="PTHR44196">
    <property type="entry name" value="DEHYDROGENASE/REDUCTASE SDR FAMILY MEMBER 7B"/>
    <property type="match status" value="1"/>
</dbReference>
<dbReference type="Proteomes" id="UP000198900">
    <property type="component" value="Unassembled WGS sequence"/>
</dbReference>
<dbReference type="GO" id="GO:0016491">
    <property type="term" value="F:oxidoreductase activity"/>
    <property type="evidence" value="ECO:0007669"/>
    <property type="project" value="UniProtKB-KW"/>
</dbReference>
<protein>
    <submittedName>
        <fullName evidence="4">Short chain dehydrogenase</fullName>
    </submittedName>
</protein>
<accession>A0A7Z7FRM4</accession>
<dbReference type="InterPro" id="IPR002347">
    <property type="entry name" value="SDR_fam"/>
</dbReference>
<dbReference type="EMBL" id="FNDI01000064">
    <property type="protein sequence ID" value="SDJ56565.1"/>
    <property type="molecule type" value="Genomic_DNA"/>
</dbReference>
<dbReference type="PROSITE" id="PS00061">
    <property type="entry name" value="ADH_SHORT"/>
    <property type="match status" value="1"/>
</dbReference>
<proteinExistence type="inferred from homology"/>
<dbReference type="PRINTS" id="PR00080">
    <property type="entry name" value="SDRFAMILY"/>
</dbReference>
<name>A0A7Z7FRM4_9BURK</name>
<keyword evidence="5" id="KW-1185">Reference proteome</keyword>
<dbReference type="InterPro" id="IPR020904">
    <property type="entry name" value="Sc_DH/Rdtase_CS"/>
</dbReference>
<gene>
    <name evidence="4" type="ORF">SAMN04487926_16414</name>
</gene>
<evidence type="ECO:0000313" key="5">
    <source>
        <dbReference type="Proteomes" id="UP000198900"/>
    </source>
</evidence>
<dbReference type="PRINTS" id="PR00081">
    <property type="entry name" value="GDHRDH"/>
</dbReference>
<dbReference type="AlphaFoldDB" id="A0A7Z7FRM4"/>
<dbReference type="SUPFAM" id="SSF51735">
    <property type="entry name" value="NAD(P)-binding Rossmann-fold domains"/>
    <property type="match status" value="1"/>
</dbReference>
<dbReference type="PANTHER" id="PTHR44196:SF1">
    <property type="entry name" value="DEHYDROGENASE_REDUCTASE SDR FAMILY MEMBER 7B"/>
    <property type="match status" value="1"/>
</dbReference>
<comment type="caution">
    <text evidence="4">The sequence shown here is derived from an EMBL/GenBank/DDBJ whole genome shotgun (WGS) entry which is preliminary data.</text>
</comment>
<evidence type="ECO:0000256" key="2">
    <source>
        <dbReference type="ARBA" id="ARBA00023002"/>
    </source>
</evidence>
<organism evidence="4 5">
    <name type="scientific">Paraburkholderia steynii</name>
    <dbReference type="NCBI Taxonomy" id="1245441"/>
    <lineage>
        <taxon>Bacteria</taxon>
        <taxon>Pseudomonadati</taxon>
        <taxon>Pseudomonadota</taxon>
        <taxon>Betaproteobacteria</taxon>
        <taxon>Burkholderiales</taxon>
        <taxon>Burkholderiaceae</taxon>
        <taxon>Paraburkholderia</taxon>
    </lineage>
</organism>
<evidence type="ECO:0000313" key="4">
    <source>
        <dbReference type="EMBL" id="SDJ56565.1"/>
    </source>
</evidence>
<dbReference type="GO" id="GO:0016020">
    <property type="term" value="C:membrane"/>
    <property type="evidence" value="ECO:0007669"/>
    <property type="project" value="TreeGrafter"/>
</dbReference>
<sequence>MKSRKQQVILLTGAASGIGAASARLAVSLGHQVMLADVNIEGARKIAESLGENAAAVNLDIRSSAQWEKVLDATIKRFGRLDVLVNNAAIVFTGYARDVPLEHHQRTIETNFMGPVTGTLAVLRRFREQGYGHIVTVCSMTAFLPFPGIASYGASKQALRAFHHALALEERHTPIHFTIVHPTSTETPMLEQEAQDDASSLAFVSDVVTPEFVAETLLTAIRKKSVEVFMPPEQARAIRMLGTDPKKMRKLLDTMETIGKDAQLARRAASSAHK</sequence>
<dbReference type="Gene3D" id="3.40.50.720">
    <property type="entry name" value="NAD(P)-binding Rossmann-like Domain"/>
    <property type="match status" value="1"/>
</dbReference>
<comment type="similarity">
    <text evidence="1 3">Belongs to the short-chain dehydrogenases/reductases (SDR) family.</text>
</comment>
<evidence type="ECO:0000256" key="3">
    <source>
        <dbReference type="RuleBase" id="RU000363"/>
    </source>
</evidence>
<reference evidence="4" key="1">
    <citation type="submission" date="2016-10" db="EMBL/GenBank/DDBJ databases">
        <authorList>
            <person name="Varghese N."/>
            <person name="Submissions S."/>
        </authorList>
    </citation>
    <scope>NUCLEOTIDE SEQUENCE [LARGE SCALE GENOMIC DNA]</scope>
    <source>
        <strain evidence="4">YR281</strain>
    </source>
</reference>
<dbReference type="RefSeq" id="WP_091790638.1">
    <property type="nucleotide sequence ID" value="NZ_FNDI01000064.1"/>
</dbReference>
<dbReference type="InterPro" id="IPR036291">
    <property type="entry name" value="NAD(P)-bd_dom_sf"/>
</dbReference>
<dbReference type="Pfam" id="PF00106">
    <property type="entry name" value="adh_short"/>
    <property type="match status" value="1"/>
</dbReference>
<evidence type="ECO:0000256" key="1">
    <source>
        <dbReference type="ARBA" id="ARBA00006484"/>
    </source>
</evidence>